<evidence type="ECO:0000259" key="2">
    <source>
        <dbReference type="Pfam" id="PF14361"/>
    </source>
</evidence>
<dbReference type="InterPro" id="IPR025751">
    <property type="entry name" value="RsbRD_N_dom"/>
</dbReference>
<name>A0ABC8ASI3_9NOCA</name>
<organism evidence="3 4">
    <name type="scientific">Nocardia seriolae</name>
    <dbReference type="NCBI Taxonomy" id="37332"/>
    <lineage>
        <taxon>Bacteria</taxon>
        <taxon>Bacillati</taxon>
        <taxon>Actinomycetota</taxon>
        <taxon>Actinomycetes</taxon>
        <taxon>Mycobacteriales</taxon>
        <taxon>Nocardiaceae</taxon>
        <taxon>Nocardia</taxon>
    </lineage>
</organism>
<proteinExistence type="predicted"/>
<feature type="region of interest" description="Disordered" evidence="1">
    <location>
        <begin position="14"/>
        <end position="33"/>
    </location>
</feature>
<sequence>MGLLTAVTVRSSRPSQIGGSAHASESFGSPAGPLAPESTLVDILRRHASHLIREFTADTMSFNELPQSILDADFVSSAQLNITLFFDYLADGVEPTPEATRPLIDRATELIHDGMSVAEALRNYREGARFLWSHLTPLLERHGPHLLSEFGSRLAGYLGLITARIAEALVADARRPRWEPLEHQHEIADALLSGRAPSDDPEIPLAAAYLVTVIRLGDAAPGTLTAVRRTLAAEPGTLLHRDASGWTALLPLTTDPLPPPLRRLTTGATIHDPTNQGPQPHPKLWLGTAAAPAHDAIPAAHREARIVADTARCLHLPKSSAAVRTSPSNTPSPPPALPAGPSPRC</sequence>
<accession>A0ABC8ASI3</accession>
<feature type="compositionally biased region" description="Pro residues" evidence="1">
    <location>
        <begin position="330"/>
        <end position="345"/>
    </location>
</feature>
<dbReference type="Proteomes" id="UP000180166">
    <property type="component" value="Chromosome"/>
</dbReference>
<dbReference type="KEGG" id="nsr:NS506_03047"/>
<dbReference type="Pfam" id="PF14361">
    <property type="entry name" value="RsbRD_N"/>
    <property type="match status" value="1"/>
</dbReference>
<dbReference type="AlphaFoldDB" id="A0ABC8ASI3"/>
<evidence type="ECO:0000313" key="3">
    <source>
        <dbReference type="EMBL" id="APA97103.1"/>
    </source>
</evidence>
<protein>
    <recommendedName>
        <fullName evidence="2">RsbT co-antagonist protein RsbRD N-terminal domain-containing protein</fullName>
    </recommendedName>
</protein>
<reference evidence="3 4" key="1">
    <citation type="submission" date="2016-10" db="EMBL/GenBank/DDBJ databases">
        <title>Genome sequence of Nocardia seriolae strain EM150506, isolated from Anguila japonica.</title>
        <authorList>
            <person name="Han H.-J."/>
        </authorList>
    </citation>
    <scope>NUCLEOTIDE SEQUENCE [LARGE SCALE GENOMIC DNA]</scope>
    <source>
        <strain evidence="3 4">EM150506</strain>
    </source>
</reference>
<dbReference type="EMBL" id="CP017839">
    <property type="protein sequence ID" value="APA97103.1"/>
    <property type="molecule type" value="Genomic_DNA"/>
</dbReference>
<evidence type="ECO:0000256" key="1">
    <source>
        <dbReference type="SAM" id="MobiDB-lite"/>
    </source>
</evidence>
<evidence type="ECO:0000313" key="4">
    <source>
        <dbReference type="Proteomes" id="UP000180166"/>
    </source>
</evidence>
<feature type="region of interest" description="Disordered" evidence="1">
    <location>
        <begin position="320"/>
        <end position="345"/>
    </location>
</feature>
<gene>
    <name evidence="3" type="ORF">NS506_03047</name>
</gene>
<feature type="domain" description="RsbT co-antagonist protein RsbRD N-terminal" evidence="2">
    <location>
        <begin position="51"/>
        <end position="175"/>
    </location>
</feature>